<evidence type="ECO:0000313" key="2">
    <source>
        <dbReference type="Proteomes" id="UP000054977"/>
    </source>
</evidence>
<comment type="caution">
    <text evidence="1">The sequence shown here is derived from an EMBL/GenBank/DDBJ whole genome shotgun (WGS) entry which is preliminary data.</text>
</comment>
<gene>
    <name evidence="1" type="ORF">AWB65_05262</name>
</gene>
<accession>A0A158IQL4</accession>
<dbReference type="EMBL" id="FCNW02000041">
    <property type="protein sequence ID" value="SAL59002.1"/>
    <property type="molecule type" value="Genomic_DNA"/>
</dbReference>
<evidence type="ECO:0000313" key="1">
    <source>
        <dbReference type="EMBL" id="SAL59002.1"/>
    </source>
</evidence>
<keyword evidence="2" id="KW-1185">Reference proteome</keyword>
<name>A0A158IQL4_9BURK</name>
<dbReference type="Proteomes" id="UP000054977">
    <property type="component" value="Unassembled WGS sequence"/>
</dbReference>
<protein>
    <submittedName>
        <fullName evidence="1">Uncharacterized protein</fullName>
    </submittedName>
</protein>
<organism evidence="1 2">
    <name type="scientific">Caballeronia humi</name>
    <dbReference type="NCBI Taxonomy" id="326474"/>
    <lineage>
        <taxon>Bacteria</taxon>
        <taxon>Pseudomonadati</taxon>
        <taxon>Pseudomonadota</taxon>
        <taxon>Betaproteobacteria</taxon>
        <taxon>Burkholderiales</taxon>
        <taxon>Burkholderiaceae</taxon>
        <taxon>Caballeronia</taxon>
    </lineage>
</organism>
<sequence length="113" mass="12178">MYGAWRTGTAGVQMAPGNFEDPSRLRNMSERAVRAEIAKNLCFRLLNKALSIATNTENKMQTVSEKTKRLHTVSDSAAVDSTCIANDGGLSLAPMDTLRPSRVCSKDTTGPSS</sequence>
<proteinExistence type="predicted"/>
<reference evidence="1" key="1">
    <citation type="submission" date="2016-01" db="EMBL/GenBank/DDBJ databases">
        <authorList>
            <person name="Peeters C."/>
        </authorList>
    </citation>
    <scope>NUCLEOTIDE SEQUENCE [LARGE SCALE GENOMIC DNA]</scope>
    <source>
        <strain evidence="1">LMG 22934</strain>
    </source>
</reference>
<dbReference type="AlphaFoldDB" id="A0A158IQL4"/>